<dbReference type="PANTHER" id="PTHR34477">
    <property type="entry name" value="UPF0213 PROTEIN YHBQ"/>
    <property type="match status" value="1"/>
</dbReference>
<dbReference type="Proteomes" id="UP000034273">
    <property type="component" value="Unassembled WGS sequence"/>
</dbReference>
<dbReference type="EMBL" id="LCQW01000034">
    <property type="protein sequence ID" value="KKW22870.1"/>
    <property type="molecule type" value="Genomic_DNA"/>
</dbReference>
<organism evidence="3 4">
    <name type="scientific">Candidatus Kaiserbacteria bacterium GW2011_GWA2_52_12</name>
    <dbReference type="NCBI Taxonomy" id="1618671"/>
    <lineage>
        <taxon>Bacteria</taxon>
        <taxon>Candidatus Kaiseribacteriota</taxon>
    </lineage>
</organism>
<feature type="domain" description="GIY-YIG" evidence="2">
    <location>
        <begin position="1"/>
        <end position="75"/>
    </location>
</feature>
<reference evidence="3 4" key="1">
    <citation type="journal article" date="2015" name="Nature">
        <title>rRNA introns, odd ribosomes, and small enigmatic genomes across a large radiation of phyla.</title>
        <authorList>
            <person name="Brown C.T."/>
            <person name="Hug L.A."/>
            <person name="Thomas B.C."/>
            <person name="Sharon I."/>
            <person name="Castelle C.J."/>
            <person name="Singh A."/>
            <person name="Wilkins M.J."/>
            <person name="Williams K.H."/>
            <person name="Banfield J.F."/>
        </authorList>
    </citation>
    <scope>NUCLEOTIDE SEQUENCE [LARGE SCALE GENOMIC DNA]</scope>
</reference>
<dbReference type="AlphaFoldDB" id="A0A0G1WWD8"/>
<dbReference type="InterPro" id="IPR000305">
    <property type="entry name" value="GIY-YIG_endonuc"/>
</dbReference>
<name>A0A0G1WWD8_9BACT</name>
<proteinExistence type="inferred from homology"/>
<protein>
    <recommendedName>
        <fullName evidence="2">GIY-YIG domain-containing protein</fullName>
    </recommendedName>
</protein>
<evidence type="ECO:0000256" key="1">
    <source>
        <dbReference type="ARBA" id="ARBA00007435"/>
    </source>
</evidence>
<dbReference type="Pfam" id="PF01541">
    <property type="entry name" value="GIY-YIG"/>
    <property type="match status" value="1"/>
</dbReference>
<gene>
    <name evidence="3" type="ORF">UY67_C0034G0007</name>
</gene>
<evidence type="ECO:0000313" key="4">
    <source>
        <dbReference type="Proteomes" id="UP000034273"/>
    </source>
</evidence>
<dbReference type="InterPro" id="IPR050190">
    <property type="entry name" value="UPF0213_domain"/>
</dbReference>
<accession>A0A0G1WWD8</accession>
<dbReference type="InterPro" id="IPR035901">
    <property type="entry name" value="GIY-YIG_endonuc_sf"/>
</dbReference>
<evidence type="ECO:0000313" key="3">
    <source>
        <dbReference type="EMBL" id="KKW22870.1"/>
    </source>
</evidence>
<comment type="caution">
    <text evidence="3">The sequence shown here is derived from an EMBL/GenBank/DDBJ whole genome shotgun (WGS) entry which is preliminary data.</text>
</comment>
<dbReference type="PROSITE" id="PS50164">
    <property type="entry name" value="GIY_YIG"/>
    <property type="match status" value="1"/>
</dbReference>
<sequence>MYFVYLLQCKDGSIYTGITTNVARRFKKHKEGKGGRYTRSHGAKKILYTEKKRNRSLALKREAEIKQWSQERKLKLIPR</sequence>
<evidence type="ECO:0000259" key="2">
    <source>
        <dbReference type="PROSITE" id="PS50164"/>
    </source>
</evidence>
<comment type="similarity">
    <text evidence="1">Belongs to the UPF0213 family.</text>
</comment>
<dbReference type="SUPFAM" id="SSF82771">
    <property type="entry name" value="GIY-YIG endonuclease"/>
    <property type="match status" value="1"/>
</dbReference>
<dbReference type="CDD" id="cd10456">
    <property type="entry name" value="GIY-YIG_UPF0213"/>
    <property type="match status" value="1"/>
</dbReference>
<dbReference type="Gene3D" id="3.40.1440.10">
    <property type="entry name" value="GIY-YIG endonuclease"/>
    <property type="match status" value="1"/>
</dbReference>
<dbReference type="PANTHER" id="PTHR34477:SF1">
    <property type="entry name" value="UPF0213 PROTEIN YHBQ"/>
    <property type="match status" value="1"/>
</dbReference>
<dbReference type="STRING" id="1618671.UY67_C0034G0007"/>